<dbReference type="STRING" id="170623.SAMN04244579_01845"/>
<feature type="region of interest" description="Disordered" evidence="1">
    <location>
        <begin position="1319"/>
        <end position="1343"/>
    </location>
</feature>
<dbReference type="RefSeq" id="WP_090898878.1">
    <property type="nucleotide sequence ID" value="NZ_FNYO01000018.1"/>
</dbReference>
<dbReference type="EMBL" id="FNYO01000018">
    <property type="protein sequence ID" value="SEI74344.1"/>
    <property type="molecule type" value="Genomic_DNA"/>
</dbReference>
<protein>
    <recommendedName>
        <fullName evidence="4">NACHT domain-containing protein</fullName>
    </recommendedName>
</protein>
<proteinExistence type="predicted"/>
<sequence>MSRQIDIFDVGPSRDGDQFHYSRASRLCLELLEASSDLKVVSVEGISKKDSVNAGIESIDLALYYGSASLPTARLVRYRQLKHSTLHADKEWTASGLRKTLKDFADRFTALVGQFGVQHVCARFAFEFETNRPLSPRVDQALADLRQSTQGRAARYISRVTGLAPADLQAFASLFRPITRVEGFLEQRALLNRDLRAYLPDNDKDAAIALRDLVARKATTEFKSNREIRREDVLDTIGVRLDDLFPAPNVLESPPVVVPRVQMPDLVKVITESSTPVIVSADGGYGKSIVATQIGPALPGSTTFVYDCFGNGGYRSFTGLRHRAKDGLVQLANEMAAQGLCHPLIPTPKADDAAYVHAFLARVGQASAAVRSQVADAYLVLVLDAADNAEMAAEEFHDPPSFPRLLLAESFPDNVRLVLTARPHRVDKLQPPPGVVHFDLDGFAEKETGDLLRTRFPDVGEVDIREFHRLTSRNPRVQRAALDLEPAAPLAAILRSLGPSPRTVDDTIGDLLEQAIRQVRHVAAKVERPQIDRICAALATLRPFVPIRIIALTAGVDEGLVRSFIHDLGRPLLLRDDSVQFRDEPTETWFQKHFRPEQEELEAFVRRLKPLAQKSRYAASALPALMLSTDRFDELVRLALDDDALPENDEIARRDVELQRLEFATRAALRARRYVDAAKLALKAGGRVAADDRQQTLLSGNVDLASRFLDADQLLEQVSRRQIVGGNWTGSEHAYEAALLSGRKGLEGEARAQLRFAYEWLGHWLRNRQERDHRTSVEDKDILELEWAELNVHGPTPCAAQLRRWQPRELSYHVGRPLAKRLVDTARWADADALAMAAGNDIGLVLAVADELRAVERHVPKAAAARTMRLLLHSRVKLDAPGDWRGEGTRIGAVASMIDTARHYRLASKRALAGLLRRYLPKGAPRTLESEHLSEDRFAYLRAYALLAALLGKPLTLEFIYGAKRRSRKKPTSENRFSGRGFENLKALLPWHELSVNVRSGAMSKVDFETALAAALEHWTHHRRDVYQDWSATADGVARLWSECIVLLGKNEALWARLAQWQDGLRIPLSIPTMADIARRAALTGGPPHIVLSFAHKARGRIGEEAELAESMADSFVLLARAVLGASEDEALQYFNEAVRVASKIGQENLERWHALLHLSDACAADRTDDPQLAYRFARAAELTRSYVDRDKHFDWEHTVEAIATLSPRTSPAIMSRWRDRRFGEPERFFPQLVEVLCKRGDLDARDAAALICFEGYWDWPGLIAAALDGAESGAEKDKLLAQFYRYLRFSASSRRRLKEVADAVQARGLNAQPFRELEERARRSESDRDSHEASLTSGRESSPDWGTVFVGIDLGSASGLLESQARMPDGRFGRWREEWIGEAVARVPAGRERAFIESLEAVDDWSPYAVRGFLEQIPATWVDRLAARQALASFVRRMARDHATSLGINRHYQSLSYDLVFEKSGVTRQELLRGALEVIAETSLPTTTHGLFQLVAVLAQFLDPVEARSVLGYGLEHLEETLGCEQGDGPWSPRLAPAGGCRESIAGYIWAALGAVESERRWQAAHAVRALCRLGREALLADILALATGGNASAFTDTSFHFYRMHAIQWLLTALDRASRESGDVVSRHAAWLESLASRQKRHVICRGIAARALLALADGGHLAMDPVARDALVRINASTLPTQFSAYHTRPRRSPPGADDACEFTFGYDFSRSWIEPLAQCFAIRSSEIEAVACRIIREDWGLQENGHYDQDARALRGQFKEYAGRRGSELGGQDNLSFYLSYHAVMETAGQLLETHPLHEDPESSWGSFSHWLKYTASLDAKGDWLADHRQMPPVDTIEFPTRKKNAWPAPATKNYALSRLMARTGAVVVAGRWTQHEARNSETLRVVSALASRARAGALSRALATTRNPYDYALPEFQDTHEIHHGDFLLEGWVTGSGAESGADSDDPWTGGLARHFPDLAGPVAAELGIVRDEASGTWRQDDGTCVAWVERWSEGADDERGRTPSGERLVVDRQFLQKALDRQERTLILEVTCRRYVVPFNYESRSKDAEEERSTSIITIEKAGVPRIVGRNVGPRRKARRRTKAH</sequence>
<evidence type="ECO:0000256" key="1">
    <source>
        <dbReference type="SAM" id="MobiDB-lite"/>
    </source>
</evidence>
<name>A0A1H6T868_9GAMM</name>
<accession>A0A1H6T868</accession>
<evidence type="ECO:0008006" key="4">
    <source>
        <dbReference type="Google" id="ProtNLM"/>
    </source>
</evidence>
<dbReference type="NCBIfam" id="NF041816">
    <property type="entry name" value="Avs3a"/>
    <property type="match status" value="1"/>
</dbReference>
<reference evidence="2 3" key="1">
    <citation type="submission" date="2016-10" db="EMBL/GenBank/DDBJ databases">
        <authorList>
            <person name="de Groot N.N."/>
        </authorList>
    </citation>
    <scope>NUCLEOTIDE SEQUENCE [LARGE SCALE GENOMIC DNA]</scope>
    <source>
        <strain evidence="2 3">DSM 1041</strain>
    </source>
</reference>
<feature type="compositionally biased region" description="Basic and acidic residues" evidence="1">
    <location>
        <begin position="1319"/>
        <end position="1333"/>
    </location>
</feature>
<gene>
    <name evidence="2" type="ORF">SAMN04244579_01845</name>
</gene>
<evidence type="ECO:0000313" key="3">
    <source>
        <dbReference type="Proteomes" id="UP000199005"/>
    </source>
</evidence>
<evidence type="ECO:0000313" key="2">
    <source>
        <dbReference type="EMBL" id="SEI74344.1"/>
    </source>
</evidence>
<organism evidence="2 3">
    <name type="scientific">Azotobacter beijerinckii</name>
    <dbReference type="NCBI Taxonomy" id="170623"/>
    <lineage>
        <taxon>Bacteria</taxon>
        <taxon>Pseudomonadati</taxon>
        <taxon>Pseudomonadota</taxon>
        <taxon>Gammaproteobacteria</taxon>
        <taxon>Pseudomonadales</taxon>
        <taxon>Pseudomonadaceae</taxon>
        <taxon>Azotobacter</taxon>
    </lineage>
</organism>
<dbReference type="Proteomes" id="UP000199005">
    <property type="component" value="Unassembled WGS sequence"/>
</dbReference>